<dbReference type="SUPFAM" id="SSF50978">
    <property type="entry name" value="WD40 repeat-like"/>
    <property type="match status" value="1"/>
</dbReference>
<name>A0ABN9QI15_9DINO</name>
<dbReference type="PANTHER" id="PTHR19879:SF9">
    <property type="entry name" value="TRANSCRIPTION INITIATION FACTOR TFIID SUBUNIT 5"/>
    <property type="match status" value="1"/>
</dbReference>
<proteinExistence type="predicted"/>
<evidence type="ECO:0000256" key="3">
    <source>
        <dbReference type="PROSITE-ProRule" id="PRU00221"/>
    </source>
</evidence>
<dbReference type="PANTHER" id="PTHR19879">
    <property type="entry name" value="TRANSCRIPTION INITIATION FACTOR TFIID"/>
    <property type="match status" value="1"/>
</dbReference>
<comment type="caution">
    <text evidence="4">The sequence shown here is derived from an EMBL/GenBank/DDBJ whole genome shotgun (WGS) entry which is preliminary data.</text>
</comment>
<reference evidence="4" key="1">
    <citation type="submission" date="2023-10" db="EMBL/GenBank/DDBJ databases">
        <authorList>
            <person name="Chen Y."/>
            <person name="Shah S."/>
            <person name="Dougan E. K."/>
            <person name="Thang M."/>
            <person name="Chan C."/>
        </authorList>
    </citation>
    <scope>NUCLEOTIDE SEQUENCE [LARGE SCALE GENOMIC DNA]</scope>
</reference>
<protein>
    <submittedName>
        <fullName evidence="4">Uncharacterized protein</fullName>
    </submittedName>
</protein>
<dbReference type="PROSITE" id="PS50082">
    <property type="entry name" value="WD_REPEATS_2"/>
    <property type="match status" value="2"/>
</dbReference>
<feature type="repeat" description="WD" evidence="3">
    <location>
        <begin position="43"/>
        <end position="84"/>
    </location>
</feature>
<dbReference type="SMART" id="SM00320">
    <property type="entry name" value="WD40"/>
    <property type="match status" value="5"/>
</dbReference>
<keyword evidence="5" id="KW-1185">Reference proteome</keyword>
<dbReference type="InterPro" id="IPR001680">
    <property type="entry name" value="WD40_rpt"/>
</dbReference>
<gene>
    <name evidence="4" type="ORF">PCOR1329_LOCUS10341</name>
</gene>
<dbReference type="Proteomes" id="UP001189429">
    <property type="component" value="Unassembled WGS sequence"/>
</dbReference>
<dbReference type="PROSITE" id="PS50294">
    <property type="entry name" value="WD_REPEATS_REGION"/>
    <property type="match status" value="2"/>
</dbReference>
<dbReference type="CDD" id="cd00200">
    <property type="entry name" value="WD40"/>
    <property type="match status" value="1"/>
</dbReference>
<dbReference type="InterPro" id="IPR019775">
    <property type="entry name" value="WD40_repeat_CS"/>
</dbReference>
<evidence type="ECO:0000313" key="5">
    <source>
        <dbReference type="Proteomes" id="UP001189429"/>
    </source>
</evidence>
<dbReference type="Gene3D" id="2.130.10.10">
    <property type="entry name" value="YVTN repeat-like/Quinoprotein amine dehydrogenase"/>
    <property type="match status" value="2"/>
</dbReference>
<dbReference type="PROSITE" id="PS00678">
    <property type="entry name" value="WD_REPEATS_1"/>
    <property type="match status" value="1"/>
</dbReference>
<dbReference type="InterPro" id="IPR036322">
    <property type="entry name" value="WD40_repeat_dom_sf"/>
</dbReference>
<accession>A0ABN9QI15</accession>
<keyword evidence="1 3" id="KW-0853">WD repeat</keyword>
<evidence type="ECO:0000256" key="1">
    <source>
        <dbReference type="ARBA" id="ARBA00022574"/>
    </source>
</evidence>
<dbReference type="Pfam" id="PF00400">
    <property type="entry name" value="WD40"/>
    <property type="match status" value="5"/>
</dbReference>
<organism evidence="4 5">
    <name type="scientific">Prorocentrum cordatum</name>
    <dbReference type="NCBI Taxonomy" id="2364126"/>
    <lineage>
        <taxon>Eukaryota</taxon>
        <taxon>Sar</taxon>
        <taxon>Alveolata</taxon>
        <taxon>Dinophyceae</taxon>
        <taxon>Prorocentrales</taxon>
        <taxon>Prorocentraceae</taxon>
        <taxon>Prorocentrum</taxon>
    </lineage>
</organism>
<keyword evidence="2" id="KW-0677">Repeat</keyword>
<evidence type="ECO:0000313" key="4">
    <source>
        <dbReference type="EMBL" id="CAK0803019.1"/>
    </source>
</evidence>
<evidence type="ECO:0000256" key="2">
    <source>
        <dbReference type="ARBA" id="ARBA00022737"/>
    </source>
</evidence>
<dbReference type="EMBL" id="CAUYUJ010002925">
    <property type="protein sequence ID" value="CAK0803019.1"/>
    <property type="molecule type" value="Genomic_DNA"/>
</dbReference>
<dbReference type="InterPro" id="IPR015943">
    <property type="entry name" value="WD40/YVTN_repeat-like_dom_sf"/>
</dbReference>
<sequence length="270" mass="28571">MRNTEAAALVQRHRTHFRIHSSCLAKFRCLGPCLHARLVLRTLSGHSGSVVFASFSIDGSLAVSASLDGTARLWSLATDASRGQCLQVLAGHQGSLFSAAISPDCSCVLTAAVGGEDTVKLWTTSTGSCCSSFRTRVQVRAAVLSPDGSQVAAVCCDHVVRIFRDAEEECSRELTHDAQVLSAAFSGDGGLLAVVDAEHRVWLWSLATEAPATVLTAHSAQISRAIFSLDGQLLLTASADGTAKVWDVIDCRCRQTLEAGGRTRWASVSG</sequence>
<feature type="repeat" description="WD" evidence="3">
    <location>
        <begin position="215"/>
        <end position="248"/>
    </location>
</feature>